<keyword evidence="1" id="KW-0812">Transmembrane</keyword>
<dbReference type="PANTHER" id="PTHR39327">
    <property type="match status" value="1"/>
</dbReference>
<organism evidence="2 3">
    <name type="scientific">Microvirga subterranea</name>
    <dbReference type="NCBI Taxonomy" id="186651"/>
    <lineage>
        <taxon>Bacteria</taxon>
        <taxon>Pseudomonadati</taxon>
        <taxon>Pseudomonadota</taxon>
        <taxon>Alphaproteobacteria</taxon>
        <taxon>Hyphomicrobiales</taxon>
        <taxon>Methylobacteriaceae</taxon>
        <taxon>Microvirga</taxon>
    </lineage>
</organism>
<dbReference type="Proteomes" id="UP000254925">
    <property type="component" value="Unassembled WGS sequence"/>
</dbReference>
<keyword evidence="3" id="KW-1185">Reference proteome</keyword>
<dbReference type="Gene3D" id="3.10.620.30">
    <property type="match status" value="1"/>
</dbReference>
<proteinExistence type="predicted"/>
<protein>
    <submittedName>
        <fullName evidence="2">Putative transglutaminase-like cysteine proteinase</fullName>
    </submittedName>
</protein>
<evidence type="ECO:0000256" key="1">
    <source>
        <dbReference type="SAM" id="Phobius"/>
    </source>
</evidence>
<dbReference type="AlphaFoldDB" id="A0A370HIF9"/>
<dbReference type="RefSeq" id="WP_114771203.1">
    <property type="nucleotide sequence ID" value="NZ_QQBB01000006.1"/>
</dbReference>
<keyword evidence="1" id="KW-0472">Membrane</keyword>
<evidence type="ECO:0000313" key="3">
    <source>
        <dbReference type="Proteomes" id="UP000254925"/>
    </source>
</evidence>
<gene>
    <name evidence="2" type="ORF">DES45_106302</name>
</gene>
<comment type="caution">
    <text evidence="2">The sequence shown here is derived from an EMBL/GenBank/DDBJ whole genome shotgun (WGS) entry which is preliminary data.</text>
</comment>
<dbReference type="PANTHER" id="PTHR39327:SF1">
    <property type="entry name" value="BLR5470 PROTEIN"/>
    <property type="match status" value="1"/>
</dbReference>
<feature type="transmembrane region" description="Helical" evidence="1">
    <location>
        <begin position="21"/>
        <end position="43"/>
    </location>
</feature>
<sequence>MDDRHHRRNARRRRTSAGRAVQAAVLAGIGAVAFSITIGAAGAEPFRPMPATTSRIQEVGTAAPINAWTGFCNRHPEECEVDRHQLERVVLTPSVWSTIKTVNRRVNEAILPVTDRDHWGVVDRWDYPDDGMGDCEDIQLLKRRHLVAAGLPHRALRMTVVADERGDGHAVLTVLTDRGDFILDNKRNAVLPWGRTGYTYLMREGTKDRAWVALADRPVPLVTANR</sequence>
<dbReference type="InterPro" id="IPR010319">
    <property type="entry name" value="Transglutaminase-like_Cys_pept"/>
</dbReference>
<accession>A0A370HIF9</accession>
<name>A0A370HIF9_9HYPH</name>
<dbReference type="OrthoDB" id="7206808at2"/>
<dbReference type="Pfam" id="PF06035">
    <property type="entry name" value="Peptidase_C93"/>
    <property type="match status" value="1"/>
</dbReference>
<reference evidence="2 3" key="1">
    <citation type="submission" date="2018-07" db="EMBL/GenBank/DDBJ databases">
        <title>Genomic Encyclopedia of Type Strains, Phase IV (KMG-IV): sequencing the most valuable type-strain genomes for metagenomic binning, comparative biology and taxonomic classification.</title>
        <authorList>
            <person name="Goeker M."/>
        </authorList>
    </citation>
    <scope>NUCLEOTIDE SEQUENCE [LARGE SCALE GENOMIC DNA]</scope>
    <source>
        <strain evidence="2 3">DSM 14364</strain>
    </source>
</reference>
<evidence type="ECO:0000313" key="2">
    <source>
        <dbReference type="EMBL" id="RDI57988.1"/>
    </source>
</evidence>
<keyword evidence="1" id="KW-1133">Transmembrane helix</keyword>
<dbReference type="EMBL" id="QQBB01000006">
    <property type="protein sequence ID" value="RDI57988.1"/>
    <property type="molecule type" value="Genomic_DNA"/>
</dbReference>